<dbReference type="Pfam" id="PF06551">
    <property type="entry name" value="DUF1120"/>
    <property type="match status" value="1"/>
</dbReference>
<protein>
    <submittedName>
        <fullName evidence="2">Pilin (Type 1 fimbria component protein)</fullName>
    </submittedName>
</protein>
<sequence>MSTTSLSLLSSALFLALTSSAFAASSVDLAVKGSIVPSACTPALSEGGVVDYGKIAAKDLNVDTETSLPTKALQFSVSCDAATLVAVRTMDNRTGSSSGVLDSEKFGLGLINNGTEKLGYMGVRFLNSSLIVDDAPAGSLSSRKKEGPWMSSRYWAHEIYLTPTVPGGTTPIPAKLWTAEARIYTKIAPTSELSLSGEVPIDGSITVEVVYL</sequence>
<dbReference type="Proteomes" id="UP000183653">
    <property type="component" value="Chromosome I"/>
</dbReference>
<accession>A0A1H2HM23</accession>
<feature type="chain" id="PRO_5032443303" evidence="1">
    <location>
        <begin position="24"/>
        <end position="212"/>
    </location>
</feature>
<proteinExistence type="predicted"/>
<reference evidence="2 3" key="1">
    <citation type="submission" date="2016-10" db="EMBL/GenBank/DDBJ databases">
        <authorList>
            <person name="Varghese N."/>
            <person name="Submissions S."/>
        </authorList>
    </citation>
    <scope>NUCLEOTIDE SEQUENCE [LARGE SCALE GENOMIC DNA]</scope>
    <source>
        <strain evidence="2 3">BS2775</strain>
    </source>
</reference>
<keyword evidence="1" id="KW-0732">Signal</keyword>
<name>A0A1H2HM23_9PSED</name>
<organism evidence="2 3">
    <name type="scientific">Pseudomonas orientalis</name>
    <dbReference type="NCBI Taxonomy" id="76758"/>
    <lineage>
        <taxon>Bacteria</taxon>
        <taxon>Pseudomonadati</taxon>
        <taxon>Pseudomonadota</taxon>
        <taxon>Gammaproteobacteria</taxon>
        <taxon>Pseudomonadales</taxon>
        <taxon>Pseudomonadaceae</taxon>
        <taxon>Pseudomonas</taxon>
    </lineage>
</organism>
<dbReference type="EMBL" id="LT629782">
    <property type="protein sequence ID" value="SDU32618.1"/>
    <property type="molecule type" value="Genomic_DNA"/>
</dbReference>
<evidence type="ECO:0000256" key="1">
    <source>
        <dbReference type="SAM" id="SignalP"/>
    </source>
</evidence>
<gene>
    <name evidence="2" type="ORF">SAMN04490197_4939</name>
</gene>
<dbReference type="AlphaFoldDB" id="A0A1H2HM23"/>
<evidence type="ECO:0000313" key="2">
    <source>
        <dbReference type="EMBL" id="SDU32618.1"/>
    </source>
</evidence>
<feature type="signal peptide" evidence="1">
    <location>
        <begin position="1"/>
        <end position="23"/>
    </location>
</feature>
<dbReference type="InterPro" id="IPR010546">
    <property type="entry name" value="DUF1120"/>
</dbReference>
<dbReference type="RefSeq" id="WP_057724676.1">
    <property type="nucleotide sequence ID" value="NZ_JYLM01000007.1"/>
</dbReference>
<keyword evidence="3" id="KW-1185">Reference proteome</keyword>
<evidence type="ECO:0000313" key="3">
    <source>
        <dbReference type="Proteomes" id="UP000183653"/>
    </source>
</evidence>